<feature type="compositionally biased region" description="Basic and acidic residues" evidence="1">
    <location>
        <begin position="180"/>
        <end position="189"/>
    </location>
</feature>
<gene>
    <name evidence="3" type="ORF">CTRG_04546</name>
</gene>
<dbReference type="Proteomes" id="UP000002037">
    <property type="component" value="Unassembled WGS sequence"/>
</dbReference>
<dbReference type="OrthoDB" id="4096268at2759"/>
<accession>C5MEQ3</accession>
<proteinExistence type="predicted"/>
<dbReference type="CDD" id="cd00060">
    <property type="entry name" value="FHA"/>
    <property type="match status" value="1"/>
</dbReference>
<dbReference type="eggNOG" id="ENOG502QVGM">
    <property type="taxonomic scope" value="Eukaryota"/>
</dbReference>
<dbReference type="EMBL" id="GG692400">
    <property type="protein sequence ID" value="EER31763.1"/>
    <property type="molecule type" value="Genomic_DNA"/>
</dbReference>
<evidence type="ECO:0000259" key="2">
    <source>
        <dbReference type="PROSITE" id="PS50006"/>
    </source>
</evidence>
<dbReference type="Pfam" id="PF00498">
    <property type="entry name" value="FHA"/>
    <property type="match status" value="1"/>
</dbReference>
<feature type="region of interest" description="Disordered" evidence="1">
    <location>
        <begin position="432"/>
        <end position="453"/>
    </location>
</feature>
<evidence type="ECO:0000256" key="1">
    <source>
        <dbReference type="SAM" id="MobiDB-lite"/>
    </source>
</evidence>
<sequence>MFATVPDPTTPSRSVFVGLVPTSSDQSLVPSDGTITNERVIMFSHGQSVPVRRSSLKQEDRIAKLTNLYFRNNHLSKEHAIIRYDENDGFFIKDTNSTFGTVLNRDKVLIPDIEFPLKNNDEIGFIMSKPSSQIKKTFKSYSGSESIILLEEFGSPQIAMKFVVDISGYFLRFVPLGTSEKNDNSEPNKELSVNESFISSQDKTREIDEIRKSGTEDEEGEDDEIQILDEETVRAMEETPFDKADEDVHDDKFDPEGLDVHEEYNSKGDESKSSNVVNEEANVLSDNTPRVTEAAVATSVVAAVEEKDDDGELNNKELYHSSDDAPSESDIVYDFDSEVDDANFIDKLSDGELFADGKVDYGDYDDYNDEVDSIYSVDDSDNHDKDEEISETRYLNEGKEEINTSESEFDSDDYDISVLESDANINDIEYHNETKSEFDDDDTLNSSDQSIDDSEICSISDDSIEVVNDDEEELHVYARDNYRIHCAPLCYAIEDTECELSNSDCSRKRSFDEMEDDIDYDEDTTLESAVEQVNSKVPEPPRKKILTSQSKWKTITKEVGKGLFYVLATLAALGIYGSTMTDEEN</sequence>
<dbReference type="VEuPathDB" id="FungiDB:CTRG_04546"/>
<dbReference type="PROSITE" id="PS50006">
    <property type="entry name" value="FHA_DOMAIN"/>
    <property type="match status" value="1"/>
</dbReference>
<dbReference type="AlphaFoldDB" id="C5MEQ3"/>
<dbReference type="RefSeq" id="XP_002550248.1">
    <property type="nucleotide sequence ID" value="XM_002550202.1"/>
</dbReference>
<keyword evidence="4" id="KW-1185">Reference proteome</keyword>
<dbReference type="GeneID" id="8301076"/>
<name>C5MEQ3_CANTT</name>
<reference evidence="3" key="2">
    <citation type="submission" date="2009-06" db="EMBL/GenBank/DDBJ databases">
        <authorList>
            <consortium name="The Broad Institute Genome Sequencing Platform"/>
            <person name="Birren B."/>
            <person name="Lander E."/>
            <person name="Galagan J."/>
            <person name="Nusbaum C."/>
            <person name="Devon K."/>
            <person name="Cuomo C."/>
            <person name="Kellis M."/>
            <person name="Rasmussen M.D."/>
            <person name="Grochow J.A."/>
            <person name="Jaffe D."/>
            <person name="Butler J."/>
            <person name="Alvarez P."/>
            <person name="Gnerre S."/>
            <person name="Grabherr M."/>
            <person name="Kleber M."/>
            <person name="Mauceli E."/>
            <person name="Brockman W."/>
            <person name="MacCallum I.A."/>
            <person name="Rounsley S."/>
            <person name="Young S."/>
            <person name="LaButti K."/>
            <person name="Pushparaj V."/>
            <person name="DeCaprio D."/>
            <person name="Crawford M."/>
            <person name="Koehrsen M."/>
            <person name="Engels R."/>
            <person name="Montgomery P."/>
            <person name="Pearson M."/>
            <person name="Howarth C."/>
            <person name="Larson L."/>
            <person name="Luoma S."/>
            <person name="White J."/>
            <person name="Zeng Q."/>
            <person name="Kodira C."/>
            <person name="Yandava C."/>
            <person name="Alvarado L."/>
            <person name="O'Leary S."/>
            <person name="Soll D.R."/>
            <person name="Srikantha T."/>
        </authorList>
    </citation>
    <scope>NUCLEOTIDE SEQUENCE</scope>
    <source>
        <strain evidence="3">MYA-3404</strain>
    </source>
</reference>
<feature type="compositionally biased region" description="Polar residues" evidence="1">
    <location>
        <begin position="191"/>
        <end position="201"/>
    </location>
</feature>
<dbReference type="InterPro" id="IPR000253">
    <property type="entry name" value="FHA_dom"/>
</dbReference>
<dbReference type="STRING" id="294747.C5MEQ3"/>
<protein>
    <recommendedName>
        <fullName evidence="2">FHA domain-containing protein</fullName>
    </recommendedName>
</protein>
<feature type="compositionally biased region" description="Basic and acidic residues" evidence="1">
    <location>
        <begin position="313"/>
        <end position="323"/>
    </location>
</feature>
<feature type="domain" description="FHA" evidence="2">
    <location>
        <begin position="49"/>
        <end position="108"/>
    </location>
</feature>
<dbReference type="InterPro" id="IPR008984">
    <property type="entry name" value="SMAD_FHA_dom_sf"/>
</dbReference>
<dbReference type="Gene3D" id="2.60.200.20">
    <property type="match status" value="1"/>
</dbReference>
<feature type="region of interest" description="Disordered" evidence="1">
    <location>
        <begin position="180"/>
        <end position="223"/>
    </location>
</feature>
<evidence type="ECO:0000313" key="4">
    <source>
        <dbReference type="Proteomes" id="UP000002037"/>
    </source>
</evidence>
<evidence type="ECO:0000313" key="3">
    <source>
        <dbReference type="EMBL" id="EER31763.1"/>
    </source>
</evidence>
<feature type="compositionally biased region" description="Basic and acidic residues" evidence="1">
    <location>
        <begin position="202"/>
        <end position="215"/>
    </location>
</feature>
<dbReference type="SUPFAM" id="SSF49879">
    <property type="entry name" value="SMAD/FHA domain"/>
    <property type="match status" value="1"/>
</dbReference>
<reference evidence="3" key="1">
    <citation type="journal article" date="2009" name="Nature">
        <title>Evolution of pathogenicity and sexual reproduction in eight Candida genomes.</title>
        <authorList>
            <person name="Butler G."/>
            <person name="Rasmussen M.D."/>
            <person name="Lin M.F."/>
            <person name="Santos M.A."/>
            <person name="Sakthikumar S."/>
            <person name="Munro C.A."/>
            <person name="Rheinbay E."/>
            <person name="Grabherr M."/>
            <person name="Forche A."/>
            <person name="Reedy J.L."/>
            <person name="Agrafioti I."/>
            <person name="Arnaud M.B."/>
            <person name="Bates S."/>
            <person name="Brown A.J."/>
            <person name="Brunke S."/>
            <person name="Costanzo M.C."/>
            <person name="Fitzpatrick D.A."/>
            <person name="de Groot P.W."/>
            <person name="Harris D."/>
            <person name="Hoyer L.L."/>
            <person name="Hube B."/>
            <person name="Klis F.M."/>
            <person name="Kodira C."/>
            <person name="Lennard N."/>
            <person name="Logue M.E."/>
            <person name="Martin R."/>
            <person name="Neiman A.M."/>
            <person name="Nikolaou E."/>
            <person name="Quail M.A."/>
            <person name="Quinn J."/>
            <person name="Santos M.C."/>
            <person name="Schmitzberger F.F."/>
            <person name="Sherlock G."/>
            <person name="Shah P."/>
            <person name="Silverstein K.A."/>
            <person name="Skrzypek M.S."/>
            <person name="Soll D."/>
            <person name="Staggs R."/>
            <person name="Stansfield I."/>
            <person name="Stumpf M.P."/>
            <person name="Sudbery P.E."/>
            <person name="Srikantha T."/>
            <person name="Zeng Q."/>
            <person name="Berman J."/>
            <person name="Berriman M."/>
            <person name="Heitman J."/>
            <person name="Gow N.A."/>
            <person name="Lorenz M.C."/>
            <person name="Birren B.W."/>
            <person name="Kellis M."/>
            <person name="Cuomo C.A."/>
        </authorList>
    </citation>
    <scope>NUCLEOTIDE SEQUENCE [LARGE SCALE GENOMIC DNA]</scope>
    <source>
        <strain evidence="3">MYA-3404</strain>
    </source>
</reference>
<organism evidence="3 4">
    <name type="scientific">Candida tropicalis (strain ATCC MYA-3404 / T1)</name>
    <name type="common">Yeast</name>
    <dbReference type="NCBI Taxonomy" id="294747"/>
    <lineage>
        <taxon>Eukaryota</taxon>
        <taxon>Fungi</taxon>
        <taxon>Dikarya</taxon>
        <taxon>Ascomycota</taxon>
        <taxon>Saccharomycotina</taxon>
        <taxon>Pichiomycetes</taxon>
        <taxon>Debaryomycetaceae</taxon>
        <taxon>Candida/Lodderomyces clade</taxon>
        <taxon>Candida</taxon>
    </lineage>
</organism>
<dbReference type="KEGG" id="ctp:CTRG_04546"/>
<dbReference type="HOGENOM" id="CLU_393791_0_0_1"/>
<feature type="region of interest" description="Disordered" evidence="1">
    <location>
        <begin position="306"/>
        <end position="329"/>
    </location>
</feature>